<dbReference type="EMBL" id="JACHHI010000003">
    <property type="protein sequence ID" value="MBB6477726.1"/>
    <property type="molecule type" value="Genomic_DNA"/>
</dbReference>
<proteinExistence type="predicted"/>
<dbReference type="RefSeq" id="WP_024048107.1">
    <property type="nucleotide sequence ID" value="NZ_CABWNB010000002.1"/>
</dbReference>
<accession>A0A841R1R8</accession>
<evidence type="ECO:0008006" key="3">
    <source>
        <dbReference type="Google" id="ProtNLM"/>
    </source>
</evidence>
<name>A0A841R1R8_9FIRM</name>
<keyword evidence="2" id="KW-1185">Reference proteome</keyword>
<dbReference type="GeneID" id="93486036"/>
<reference evidence="1 2" key="1">
    <citation type="submission" date="2020-08" db="EMBL/GenBank/DDBJ databases">
        <title>Genomic Encyclopedia of Type Strains, Phase IV (KMG-IV): sequencing the most valuable type-strain genomes for metagenomic binning, comparative biology and taxonomic classification.</title>
        <authorList>
            <person name="Goeker M."/>
        </authorList>
    </citation>
    <scope>NUCLEOTIDE SEQUENCE [LARGE SCALE GENOMIC DNA]</scope>
    <source>
        <strain evidence="1 2">DSM 21255</strain>
    </source>
</reference>
<dbReference type="InterPro" id="IPR006311">
    <property type="entry name" value="TAT_signal"/>
</dbReference>
<evidence type="ECO:0000313" key="2">
    <source>
        <dbReference type="Proteomes" id="UP000591941"/>
    </source>
</evidence>
<protein>
    <recommendedName>
        <fullName evidence="3">TAT (Twin-arginine translocation) pathway signal sequence</fullName>
    </recommendedName>
</protein>
<evidence type="ECO:0000313" key="1">
    <source>
        <dbReference type="EMBL" id="MBB6477726.1"/>
    </source>
</evidence>
<sequence length="390" mass="42767">MSTEEMHATPATMSRRGFLKLAAGSALGAAMLSMPSFALARELEVKSRQLKPVMYDAIPQNAIACGQQAPLIEGCYRSILGYAEKIRDAGLRREVTDLIQNPALRFLQEYSSPAARHRIYTQLANQGLVDTAKTDEAHFFPVSDGKIQEFRTAPGSGYGSHHPYPGGLATHVNANMHITEAVCNTYRDVFMYNVNRDIAFGAELLHDIAKPFVFAWQKNGRSLQEYTIAGTGAHHIFSIAEIIYRGFPADFVVAQACAHEAPNSAKGNETVAGWLKAGAMIAGKDPFAYGLLNKTGDGIRDPHRQEGYIVHLGDHDWVLSSPAAQKSVAILKEIAKRDYGMSAADLEGARFNHFRNYIGSQLSYMFLNMLAAEPNGEKLIAAQVHKVILK</sequence>
<comment type="caution">
    <text evidence="1">The sequence shown here is derived from an EMBL/GenBank/DDBJ whole genome shotgun (WGS) entry which is preliminary data.</text>
</comment>
<gene>
    <name evidence="1" type="ORF">HNR45_000759</name>
</gene>
<organism evidence="1 2">
    <name type="scientific">Negativicoccus succinicivorans</name>
    <dbReference type="NCBI Taxonomy" id="620903"/>
    <lineage>
        <taxon>Bacteria</taxon>
        <taxon>Bacillati</taxon>
        <taxon>Bacillota</taxon>
        <taxon>Negativicutes</taxon>
        <taxon>Veillonellales</taxon>
        <taxon>Veillonellaceae</taxon>
        <taxon>Negativicoccus</taxon>
    </lineage>
</organism>
<dbReference type="AlphaFoldDB" id="A0A841R1R8"/>
<dbReference type="PROSITE" id="PS51318">
    <property type="entry name" value="TAT"/>
    <property type="match status" value="1"/>
</dbReference>
<dbReference type="OrthoDB" id="1624022at2"/>
<dbReference type="Proteomes" id="UP000591941">
    <property type="component" value="Unassembled WGS sequence"/>
</dbReference>